<dbReference type="AlphaFoldDB" id="A0A1I8BHE0"/>
<protein>
    <submittedName>
        <fullName evidence="3">Plasmid recombination enzyme</fullName>
    </submittedName>
</protein>
<evidence type="ECO:0000313" key="3">
    <source>
        <dbReference type="WBParaSite" id="MhA1_Contig2324.frz3.gene1"/>
    </source>
</evidence>
<feature type="coiled-coil region" evidence="1">
    <location>
        <begin position="6"/>
        <end position="44"/>
    </location>
</feature>
<keyword evidence="1" id="KW-0175">Coiled coil</keyword>
<dbReference type="WBParaSite" id="MhA1_Contig2324.frz3.gene1">
    <property type="protein sequence ID" value="MhA1_Contig2324.frz3.gene1"/>
    <property type="gene ID" value="MhA1_Contig2324.frz3.gene1"/>
</dbReference>
<reference evidence="3" key="1">
    <citation type="submission" date="2016-11" db="UniProtKB">
        <authorList>
            <consortium name="WormBaseParasite"/>
        </authorList>
    </citation>
    <scope>IDENTIFICATION</scope>
</reference>
<evidence type="ECO:0000256" key="1">
    <source>
        <dbReference type="SAM" id="Coils"/>
    </source>
</evidence>
<sequence length="45" mass="5490">EFQNIKSNHVDEIKEIKRNFQKLFNEMLVKLNEEKDKIDTLEVKN</sequence>
<proteinExistence type="predicted"/>
<accession>A0A1I8BHE0</accession>
<dbReference type="Proteomes" id="UP000095281">
    <property type="component" value="Unplaced"/>
</dbReference>
<keyword evidence="2" id="KW-1185">Reference proteome</keyword>
<name>A0A1I8BHE0_MELHA</name>
<evidence type="ECO:0000313" key="2">
    <source>
        <dbReference type="Proteomes" id="UP000095281"/>
    </source>
</evidence>
<organism evidence="2 3">
    <name type="scientific">Meloidogyne hapla</name>
    <name type="common">Root-knot nematode worm</name>
    <dbReference type="NCBI Taxonomy" id="6305"/>
    <lineage>
        <taxon>Eukaryota</taxon>
        <taxon>Metazoa</taxon>
        <taxon>Ecdysozoa</taxon>
        <taxon>Nematoda</taxon>
        <taxon>Chromadorea</taxon>
        <taxon>Rhabditida</taxon>
        <taxon>Tylenchina</taxon>
        <taxon>Tylenchomorpha</taxon>
        <taxon>Tylenchoidea</taxon>
        <taxon>Meloidogynidae</taxon>
        <taxon>Meloidogyninae</taxon>
        <taxon>Meloidogyne</taxon>
    </lineage>
</organism>